<keyword evidence="1" id="KW-0472">Membrane</keyword>
<feature type="transmembrane region" description="Helical" evidence="1">
    <location>
        <begin position="52"/>
        <end position="74"/>
    </location>
</feature>
<protein>
    <submittedName>
        <fullName evidence="2">Unannotated protein</fullName>
    </submittedName>
</protein>
<gene>
    <name evidence="2" type="ORF">UFOPK3609_00971</name>
</gene>
<accession>A0A6J7GZS5</accession>
<sequence>MPSALRRRLDHLVRRLDADRYLFLVLLGFGGSIVVTRLYLELTGYPTVGGDTLHIAHAVWGGLLLFVGGMLPLVLANRSALLAAGLATGVGAGLFVDEIGKFITVDNDYFFAAAAPVAYAVFVLALWTYLRVRGQRDGSPRSELHAALELLGDVVDRDLSRDDRRELERRLESASRSDVERLSRLAGDLLELTRSGALDGGVEEPGRLRRLADRADAWADRNLSGTRLRRLTAGALAVLGVVAVGDLAVVGFIGLDLLDGTTTTLADAANDYARVDIQDGLGTTLLLARVGLDVVVGVLLLVSAVLLLRGRDRRGVEVGQGGLLLALTLVNVLLFYTDQWVASGAAAVELAVLGLVWRFRREALRETPDGEAATEPAGRTSSAAR</sequence>
<feature type="transmembrane region" description="Helical" evidence="1">
    <location>
        <begin position="286"/>
        <end position="308"/>
    </location>
</feature>
<evidence type="ECO:0000313" key="2">
    <source>
        <dbReference type="EMBL" id="CAB4912794.1"/>
    </source>
</evidence>
<evidence type="ECO:0000256" key="1">
    <source>
        <dbReference type="SAM" id="Phobius"/>
    </source>
</evidence>
<name>A0A6J7GZS5_9ZZZZ</name>
<organism evidence="2">
    <name type="scientific">freshwater metagenome</name>
    <dbReference type="NCBI Taxonomy" id="449393"/>
    <lineage>
        <taxon>unclassified sequences</taxon>
        <taxon>metagenomes</taxon>
        <taxon>ecological metagenomes</taxon>
    </lineage>
</organism>
<feature type="transmembrane region" description="Helical" evidence="1">
    <location>
        <begin position="315"/>
        <end position="334"/>
    </location>
</feature>
<keyword evidence="1" id="KW-0812">Transmembrane</keyword>
<proteinExistence type="predicted"/>
<reference evidence="2" key="1">
    <citation type="submission" date="2020-05" db="EMBL/GenBank/DDBJ databases">
        <authorList>
            <person name="Chiriac C."/>
            <person name="Salcher M."/>
            <person name="Ghai R."/>
            <person name="Kavagutti S V."/>
        </authorList>
    </citation>
    <scope>NUCLEOTIDE SEQUENCE</scope>
</reference>
<feature type="transmembrane region" description="Helical" evidence="1">
    <location>
        <begin position="21"/>
        <end position="40"/>
    </location>
</feature>
<keyword evidence="1" id="KW-1133">Transmembrane helix</keyword>
<feature type="transmembrane region" description="Helical" evidence="1">
    <location>
        <begin position="81"/>
        <end position="103"/>
    </location>
</feature>
<dbReference type="EMBL" id="CAFBMQ010000138">
    <property type="protein sequence ID" value="CAB4912794.1"/>
    <property type="molecule type" value="Genomic_DNA"/>
</dbReference>
<dbReference type="AlphaFoldDB" id="A0A6J7GZS5"/>
<feature type="transmembrane region" description="Helical" evidence="1">
    <location>
        <begin position="231"/>
        <end position="255"/>
    </location>
</feature>
<feature type="transmembrane region" description="Helical" evidence="1">
    <location>
        <begin position="109"/>
        <end position="130"/>
    </location>
</feature>
<feature type="transmembrane region" description="Helical" evidence="1">
    <location>
        <begin position="340"/>
        <end position="357"/>
    </location>
</feature>